<dbReference type="Proteomes" id="UP000238479">
    <property type="component" value="Chromosome 5"/>
</dbReference>
<proteinExistence type="predicted"/>
<dbReference type="Gramene" id="PRQ34029">
    <property type="protein sequence ID" value="PRQ34029"/>
    <property type="gene ID" value="RchiOBHm_Chr5g0064251"/>
</dbReference>
<keyword evidence="2" id="KW-1185">Reference proteome</keyword>
<accession>A0A2P6QIN3</accession>
<dbReference type="AlphaFoldDB" id="A0A2P6QIN3"/>
<organism evidence="1 2">
    <name type="scientific">Rosa chinensis</name>
    <name type="common">China rose</name>
    <dbReference type="NCBI Taxonomy" id="74649"/>
    <lineage>
        <taxon>Eukaryota</taxon>
        <taxon>Viridiplantae</taxon>
        <taxon>Streptophyta</taxon>
        <taxon>Embryophyta</taxon>
        <taxon>Tracheophyta</taxon>
        <taxon>Spermatophyta</taxon>
        <taxon>Magnoliopsida</taxon>
        <taxon>eudicotyledons</taxon>
        <taxon>Gunneridae</taxon>
        <taxon>Pentapetalae</taxon>
        <taxon>rosids</taxon>
        <taxon>fabids</taxon>
        <taxon>Rosales</taxon>
        <taxon>Rosaceae</taxon>
        <taxon>Rosoideae</taxon>
        <taxon>Rosoideae incertae sedis</taxon>
        <taxon>Rosa</taxon>
    </lineage>
</organism>
<evidence type="ECO:0000313" key="2">
    <source>
        <dbReference type="Proteomes" id="UP000238479"/>
    </source>
</evidence>
<dbReference type="EMBL" id="PDCK01000043">
    <property type="protein sequence ID" value="PRQ34029.1"/>
    <property type="molecule type" value="Genomic_DNA"/>
</dbReference>
<sequence length="91" mass="10020">MVIITKVFCSKGRNVQSSTVIIVINEVFLFCGQKCPKFDGYSSNRSISDACTWAKVTGNDSDRALVCCGSTVMVVTKLLHCEYFVPRELGC</sequence>
<evidence type="ECO:0000313" key="1">
    <source>
        <dbReference type="EMBL" id="PRQ34029.1"/>
    </source>
</evidence>
<name>A0A2P6QIN3_ROSCH</name>
<protein>
    <submittedName>
        <fullName evidence="1">Uncharacterized protein</fullName>
    </submittedName>
</protein>
<gene>
    <name evidence="1" type="ORF">RchiOBHm_Chr5g0064251</name>
</gene>
<comment type="caution">
    <text evidence="1">The sequence shown here is derived from an EMBL/GenBank/DDBJ whole genome shotgun (WGS) entry which is preliminary data.</text>
</comment>
<reference evidence="1 2" key="1">
    <citation type="journal article" date="2018" name="Nat. Genet.">
        <title>The Rosa genome provides new insights in the design of modern roses.</title>
        <authorList>
            <person name="Bendahmane M."/>
        </authorList>
    </citation>
    <scope>NUCLEOTIDE SEQUENCE [LARGE SCALE GENOMIC DNA]</scope>
    <source>
        <strain evidence="2">cv. Old Blush</strain>
    </source>
</reference>